<evidence type="ECO:0000313" key="3">
    <source>
        <dbReference type="EMBL" id="KAH7318183.1"/>
    </source>
</evidence>
<feature type="compositionally biased region" description="Pro residues" evidence="1">
    <location>
        <begin position="429"/>
        <end position="448"/>
    </location>
</feature>
<feature type="domain" description="CID" evidence="2">
    <location>
        <begin position="25"/>
        <end position="174"/>
    </location>
</feature>
<feature type="compositionally biased region" description="Basic and acidic residues" evidence="1">
    <location>
        <begin position="350"/>
        <end position="370"/>
    </location>
</feature>
<reference evidence="3" key="1">
    <citation type="journal article" date="2021" name="Nat. Commun.">
        <title>Genetic determinants of endophytism in the Arabidopsis root mycobiome.</title>
        <authorList>
            <person name="Mesny F."/>
            <person name="Miyauchi S."/>
            <person name="Thiergart T."/>
            <person name="Pickel B."/>
            <person name="Atanasova L."/>
            <person name="Karlsson M."/>
            <person name="Huettel B."/>
            <person name="Barry K.W."/>
            <person name="Haridas S."/>
            <person name="Chen C."/>
            <person name="Bauer D."/>
            <person name="Andreopoulos W."/>
            <person name="Pangilinan J."/>
            <person name="LaButti K."/>
            <person name="Riley R."/>
            <person name="Lipzen A."/>
            <person name="Clum A."/>
            <person name="Drula E."/>
            <person name="Henrissat B."/>
            <person name="Kohler A."/>
            <person name="Grigoriev I.V."/>
            <person name="Martin F.M."/>
            <person name="Hacquard S."/>
        </authorList>
    </citation>
    <scope>NUCLEOTIDE SEQUENCE</scope>
    <source>
        <strain evidence="3">MPI-CAGE-CH-0235</strain>
    </source>
</reference>
<dbReference type="PANTHER" id="PTHR12323">
    <property type="entry name" value="SR-RELATED CTD ASSOCIATED FACTOR 6"/>
    <property type="match status" value="1"/>
</dbReference>
<dbReference type="GO" id="GO:0006874">
    <property type="term" value="P:intracellular calcium ion homeostasis"/>
    <property type="evidence" value="ECO:0007669"/>
    <property type="project" value="TreeGrafter"/>
</dbReference>
<dbReference type="PROSITE" id="PS51391">
    <property type="entry name" value="CID"/>
    <property type="match status" value="1"/>
</dbReference>
<dbReference type="AlphaFoldDB" id="A0A8K0SUR2"/>
<feature type="region of interest" description="Disordered" evidence="1">
    <location>
        <begin position="314"/>
        <end position="504"/>
    </location>
</feature>
<name>A0A8K0SUR2_9HYPO</name>
<gene>
    <name evidence="3" type="ORF">B0I35DRAFT_431492</name>
</gene>
<dbReference type="EMBL" id="JAGPNK010000007">
    <property type="protein sequence ID" value="KAH7318183.1"/>
    <property type="molecule type" value="Genomic_DNA"/>
</dbReference>
<keyword evidence="4" id="KW-1185">Reference proteome</keyword>
<dbReference type="OrthoDB" id="21470at2759"/>
<evidence type="ECO:0000256" key="1">
    <source>
        <dbReference type="SAM" id="MobiDB-lite"/>
    </source>
</evidence>
<dbReference type="Pfam" id="PF04818">
    <property type="entry name" value="CID"/>
    <property type="match status" value="1"/>
</dbReference>
<dbReference type="GO" id="GO:0048471">
    <property type="term" value="C:perinuclear region of cytoplasm"/>
    <property type="evidence" value="ECO:0007669"/>
    <property type="project" value="TreeGrafter"/>
</dbReference>
<feature type="compositionally biased region" description="Low complexity" evidence="1">
    <location>
        <begin position="318"/>
        <end position="343"/>
    </location>
</feature>
<feature type="compositionally biased region" description="Basic residues" evidence="1">
    <location>
        <begin position="371"/>
        <end position="383"/>
    </location>
</feature>
<feature type="compositionally biased region" description="Gly residues" evidence="1">
    <location>
        <begin position="487"/>
        <end position="504"/>
    </location>
</feature>
<dbReference type="PANTHER" id="PTHR12323:SF0">
    <property type="entry name" value="CALCIUM HOMEOSTASIS ENDOPLASMIC RETICULUM PROTEIN"/>
    <property type="match status" value="1"/>
</dbReference>
<dbReference type="InterPro" id="IPR006569">
    <property type="entry name" value="CID_dom"/>
</dbReference>
<dbReference type="InterPro" id="IPR008942">
    <property type="entry name" value="ENTH_VHS"/>
</dbReference>
<protein>
    <recommendedName>
        <fullName evidence="2">CID domain-containing protein</fullName>
    </recommendedName>
</protein>
<proteinExistence type="predicted"/>
<dbReference type="Proteomes" id="UP000813444">
    <property type="component" value="Unassembled WGS sequence"/>
</dbReference>
<feature type="compositionally biased region" description="Pro residues" evidence="1">
    <location>
        <begin position="459"/>
        <end position="479"/>
    </location>
</feature>
<evidence type="ECO:0000313" key="4">
    <source>
        <dbReference type="Proteomes" id="UP000813444"/>
    </source>
</evidence>
<comment type="caution">
    <text evidence="3">The sequence shown here is derived from an EMBL/GenBank/DDBJ whole genome shotgun (WGS) entry which is preliminary data.</text>
</comment>
<dbReference type="Gene3D" id="1.25.40.90">
    <property type="match status" value="1"/>
</dbReference>
<evidence type="ECO:0000259" key="2">
    <source>
        <dbReference type="PROSITE" id="PS51391"/>
    </source>
</evidence>
<sequence length="504" mass="55421">MAAPELAIAKAALSASLFRSDPTSLSRPAVDALFPLLSSTLVQCSRPNVQKSRAWIAQNVAHSTTRTAALAKYLLALSKNQQDDGTRPSVKRRRLHILYLLNDVLFHAVTGSGDAHTARALEPMLPMLVASAAAFDKCPKHVRKLQDLVALWEEKKYFPDEVVSQLKDAIVGGPSNPSTLDLQPSAASIKLARDAPYLLPSFHGDTSTPWYDLPAATWLPHLTPNSTKPMFPDLIRPIQLAPGPADKALTSAVQNLLADVDKIFSREVKLDEDEQVDIDELGERVILDEITGEAVGGDTYYGWSRQFCAKMKERARKSAAPASPRGRSRSRSGSPSFNSVSPPAIKRRRLSESRSRSRNRSPDRRRERSYSRSRSRDRRRSYSRSRSPPAAIGFQSRSVDDHRTPSNQPYPPPPHNMPPMPPAGAFQHHPPPSGYTGPWPPPPPPPMGGPQGNWFPNPGMMPPHIMPGWIPPPPPPVPQPDQYGYSRGNGGFRGRGRGGYGRGY</sequence>
<organism evidence="3 4">
    <name type="scientific">Stachybotrys elegans</name>
    <dbReference type="NCBI Taxonomy" id="80388"/>
    <lineage>
        <taxon>Eukaryota</taxon>
        <taxon>Fungi</taxon>
        <taxon>Dikarya</taxon>
        <taxon>Ascomycota</taxon>
        <taxon>Pezizomycotina</taxon>
        <taxon>Sordariomycetes</taxon>
        <taxon>Hypocreomycetidae</taxon>
        <taxon>Hypocreales</taxon>
        <taxon>Stachybotryaceae</taxon>
        <taxon>Stachybotrys</taxon>
    </lineage>
</organism>
<accession>A0A8K0SUR2</accession>
<feature type="compositionally biased region" description="Pro residues" evidence="1">
    <location>
        <begin position="408"/>
        <end position="422"/>
    </location>
</feature>